<evidence type="ECO:0000313" key="2">
    <source>
        <dbReference type="EMBL" id="GHD59989.1"/>
    </source>
</evidence>
<dbReference type="CDD" id="cd00755">
    <property type="entry name" value="YgdL_like"/>
    <property type="match status" value="1"/>
</dbReference>
<dbReference type="Pfam" id="PF00899">
    <property type="entry name" value="ThiF"/>
    <property type="match status" value="1"/>
</dbReference>
<dbReference type="SUPFAM" id="SSF69572">
    <property type="entry name" value="Activating enzymes of the ubiquitin-like proteins"/>
    <property type="match status" value="1"/>
</dbReference>
<name>A0ABQ3GXI0_9NEIS</name>
<keyword evidence="3" id="KW-1185">Reference proteome</keyword>
<reference evidence="3" key="1">
    <citation type="journal article" date="2019" name="Int. J. Syst. Evol. Microbiol.">
        <title>The Global Catalogue of Microorganisms (GCM) 10K type strain sequencing project: providing services to taxonomists for standard genome sequencing and annotation.</title>
        <authorList>
            <consortium name="The Broad Institute Genomics Platform"/>
            <consortium name="The Broad Institute Genome Sequencing Center for Infectious Disease"/>
            <person name="Wu L."/>
            <person name="Ma J."/>
        </authorList>
    </citation>
    <scope>NUCLEOTIDE SEQUENCE [LARGE SCALE GENOMIC DNA]</scope>
    <source>
        <strain evidence="3">KCTC 23701</strain>
    </source>
</reference>
<feature type="domain" description="THIF-type NAD/FAD binding fold" evidence="1">
    <location>
        <begin position="14"/>
        <end position="256"/>
    </location>
</feature>
<dbReference type="NCBIfam" id="NF011696">
    <property type="entry name" value="PRK15116.1"/>
    <property type="match status" value="1"/>
</dbReference>
<dbReference type="EMBL" id="BMYO01000003">
    <property type="protein sequence ID" value="GHD59989.1"/>
    <property type="molecule type" value="Genomic_DNA"/>
</dbReference>
<dbReference type="RefSeq" id="WP_189459297.1">
    <property type="nucleotide sequence ID" value="NZ_BMYO01000003.1"/>
</dbReference>
<dbReference type="InterPro" id="IPR000594">
    <property type="entry name" value="ThiF_NAD_FAD-bd"/>
</dbReference>
<dbReference type="Proteomes" id="UP000604737">
    <property type="component" value="Unassembled WGS sequence"/>
</dbReference>
<comment type="caution">
    <text evidence="2">The sequence shown here is derived from an EMBL/GenBank/DDBJ whole genome shotgun (WGS) entry which is preliminary data.</text>
</comment>
<gene>
    <name evidence="2" type="ORF">GCM10007350_12220</name>
</gene>
<protein>
    <submittedName>
        <fullName evidence="2">tRNA cyclic N6-threonylcarbamoyladenosine(37) synthase TcdA</fullName>
    </submittedName>
</protein>
<dbReference type="InterPro" id="IPR035985">
    <property type="entry name" value="Ubiquitin-activating_enz"/>
</dbReference>
<dbReference type="Gene3D" id="3.40.50.720">
    <property type="entry name" value="NAD(P)-binding Rossmann-like Domain"/>
    <property type="match status" value="1"/>
</dbReference>
<organism evidence="2 3">
    <name type="scientific">Jeongeupia chitinilytica</name>
    <dbReference type="NCBI Taxonomy" id="1041641"/>
    <lineage>
        <taxon>Bacteria</taxon>
        <taxon>Pseudomonadati</taxon>
        <taxon>Pseudomonadota</taxon>
        <taxon>Betaproteobacteria</taxon>
        <taxon>Neisseriales</taxon>
        <taxon>Chitinibacteraceae</taxon>
        <taxon>Jeongeupia</taxon>
    </lineage>
</organism>
<accession>A0ABQ3GXI0</accession>
<evidence type="ECO:0000259" key="1">
    <source>
        <dbReference type="Pfam" id="PF00899"/>
    </source>
</evidence>
<dbReference type="PANTHER" id="PTHR43267:SF1">
    <property type="entry name" value="TRNA THREONYLCARBAMOYLADENOSINE DEHYDRATASE"/>
    <property type="match status" value="1"/>
</dbReference>
<sequence length="260" mass="27609">MDTSYERRFGGIARLYGAAALTRFRSAHVCVIGVGGVGSWSAEALARSGVGAITLIDLDDICVSNTNRQLPALVGQYGKMKVAALAERIVAINPECRVTTVEDFVDADNLADLLGVGFDYVVDAIDSVKTKAALIHWCRRNKVNLITTGGAGGQIDPTQVQVTDLSRTTQDPLASKVRSILRREYGFPKGDKKFGIDCVFSTEPLVYPQLDGSVCAQKPAVGDSPVRLDCEGGFGASVAVTGTFGFVAVAHLLKKLATKV</sequence>
<evidence type="ECO:0000313" key="3">
    <source>
        <dbReference type="Proteomes" id="UP000604737"/>
    </source>
</evidence>
<dbReference type="PANTHER" id="PTHR43267">
    <property type="entry name" value="TRNA THREONYLCARBAMOYLADENOSINE DEHYDRATASE"/>
    <property type="match status" value="1"/>
</dbReference>
<dbReference type="InterPro" id="IPR045886">
    <property type="entry name" value="ThiF/MoeB/HesA"/>
</dbReference>
<proteinExistence type="predicted"/>